<feature type="binding site" description="axial binding residue" evidence="5">
    <location>
        <position position="223"/>
    </location>
    <ligand>
        <name>heme c</name>
        <dbReference type="ChEBI" id="CHEBI:61717"/>
        <label>2</label>
    </ligand>
    <ligandPart>
        <name>Fe</name>
        <dbReference type="ChEBI" id="CHEBI:18248"/>
    </ligandPart>
</feature>
<dbReference type="AlphaFoldDB" id="A0A9X4NQ63"/>
<dbReference type="GO" id="GO:0016020">
    <property type="term" value="C:membrane"/>
    <property type="evidence" value="ECO:0007669"/>
    <property type="project" value="InterPro"/>
</dbReference>
<reference evidence="7" key="1">
    <citation type="submission" date="2013-01" db="EMBL/GenBank/DDBJ databases">
        <title>Genome draft of Hydrogenophaga taeniospiralis 2K1.</title>
        <authorList>
            <person name="Gomila M."/>
            <person name="Lalucat J."/>
        </authorList>
    </citation>
    <scope>NUCLEOTIDE SEQUENCE</scope>
    <source>
        <strain evidence="7">CCUG 15921</strain>
    </source>
</reference>
<dbReference type="GO" id="GO:0016614">
    <property type="term" value="F:oxidoreductase activity, acting on CH-OH group of donors"/>
    <property type="evidence" value="ECO:0007669"/>
    <property type="project" value="InterPro"/>
</dbReference>
<evidence type="ECO:0000256" key="2">
    <source>
        <dbReference type="ARBA" id="ARBA00022723"/>
    </source>
</evidence>
<feature type="binding site" description="covalent" evidence="4">
    <location>
        <position position="222"/>
    </location>
    <ligand>
        <name>heme c</name>
        <dbReference type="ChEBI" id="CHEBI:61717"/>
        <label>2</label>
    </ligand>
</feature>
<dbReference type="InterPro" id="IPR051459">
    <property type="entry name" value="Cytochrome_c-type_DH"/>
</dbReference>
<feature type="domain" description="Cytochrome c" evidence="6">
    <location>
        <begin position="59"/>
        <end position="162"/>
    </location>
</feature>
<evidence type="ECO:0000313" key="8">
    <source>
        <dbReference type="Proteomes" id="UP001152876"/>
    </source>
</evidence>
<dbReference type="EMBL" id="AOGK01000006">
    <property type="protein sequence ID" value="MDG5975322.1"/>
    <property type="molecule type" value="Genomic_DNA"/>
</dbReference>
<dbReference type="PANTHER" id="PTHR35008:SF4">
    <property type="entry name" value="BLL4482 PROTEIN"/>
    <property type="match status" value="1"/>
</dbReference>
<proteinExistence type="predicted"/>
<accession>A0A9X4NQ63</accession>
<dbReference type="OrthoDB" id="9809720at2"/>
<dbReference type="Gene3D" id="1.10.760.10">
    <property type="entry name" value="Cytochrome c-like domain"/>
    <property type="match status" value="3"/>
</dbReference>
<gene>
    <name evidence="7" type="ORF">H010_08691</name>
</gene>
<evidence type="ECO:0000256" key="3">
    <source>
        <dbReference type="ARBA" id="ARBA00023004"/>
    </source>
</evidence>
<protein>
    <submittedName>
        <fullName evidence="7">Class I cytochrome c</fullName>
    </submittedName>
</protein>
<keyword evidence="1 4" id="KW-0349">Heme</keyword>
<evidence type="ECO:0000256" key="4">
    <source>
        <dbReference type="PIRSR" id="PIRSR000018-50"/>
    </source>
</evidence>
<feature type="domain" description="Cytochrome c" evidence="6">
    <location>
        <begin position="204"/>
        <end position="316"/>
    </location>
</feature>
<dbReference type="Proteomes" id="UP001152876">
    <property type="component" value="Unassembled WGS sequence"/>
</dbReference>
<feature type="binding site" description="axial binding residue" evidence="5">
    <location>
        <position position="349"/>
    </location>
    <ligand>
        <name>heme c</name>
        <dbReference type="ChEBI" id="CHEBI:61717"/>
        <label>3</label>
    </ligand>
    <ligandPart>
        <name>Fe</name>
        <dbReference type="ChEBI" id="CHEBI:18248"/>
    </ligandPart>
</feature>
<feature type="binding site" description="axial binding residue" evidence="5">
    <location>
        <position position="77"/>
    </location>
    <ligand>
        <name>heme c</name>
        <dbReference type="ChEBI" id="CHEBI:61717"/>
        <label>1</label>
    </ligand>
    <ligandPart>
        <name>Fe</name>
        <dbReference type="ChEBI" id="CHEBI:18248"/>
    </ligandPart>
</feature>
<keyword evidence="3 5" id="KW-0408">Iron</keyword>
<feature type="binding site" description="covalent" evidence="4">
    <location>
        <position position="345"/>
    </location>
    <ligand>
        <name>heme c</name>
        <dbReference type="ChEBI" id="CHEBI:61717"/>
        <label>3</label>
    </ligand>
</feature>
<evidence type="ECO:0000313" key="7">
    <source>
        <dbReference type="EMBL" id="MDG5975322.1"/>
    </source>
</evidence>
<feature type="binding site" description="covalent" evidence="4">
    <location>
        <position position="73"/>
    </location>
    <ligand>
        <name>heme c</name>
        <dbReference type="ChEBI" id="CHEBI:61717"/>
        <label>1</label>
    </ligand>
</feature>
<feature type="binding site" description="covalent" evidence="4">
    <location>
        <position position="219"/>
    </location>
    <ligand>
        <name>heme c</name>
        <dbReference type="ChEBI" id="CHEBI:61717"/>
        <label>2</label>
    </ligand>
</feature>
<keyword evidence="2 5" id="KW-0479">Metal-binding</keyword>
<dbReference type="Pfam" id="PF00034">
    <property type="entry name" value="Cytochrom_C"/>
    <property type="match status" value="3"/>
</dbReference>
<evidence type="ECO:0000259" key="6">
    <source>
        <dbReference type="PROSITE" id="PS51007"/>
    </source>
</evidence>
<dbReference type="RefSeq" id="WP_084235872.1">
    <property type="nucleotide sequence ID" value="NZ_AOGK01000006.1"/>
</dbReference>
<dbReference type="SUPFAM" id="SSF46626">
    <property type="entry name" value="Cytochrome c"/>
    <property type="match status" value="3"/>
</dbReference>
<name>A0A9X4NQ63_9BURK</name>
<comment type="cofactor">
    <cofactor evidence="4">
        <name>heme c</name>
        <dbReference type="ChEBI" id="CHEBI:61717"/>
    </cofactor>
    <text evidence="4">Binds 3 heme c groups covalently per subunit.</text>
</comment>
<feature type="domain" description="Cytochrome c" evidence="6">
    <location>
        <begin position="332"/>
        <end position="422"/>
    </location>
</feature>
<dbReference type="GO" id="GO:0009055">
    <property type="term" value="F:electron transfer activity"/>
    <property type="evidence" value="ECO:0007669"/>
    <property type="project" value="InterPro"/>
</dbReference>
<feature type="binding site" description="covalent" evidence="4">
    <location>
        <position position="76"/>
    </location>
    <ligand>
        <name>heme c</name>
        <dbReference type="ChEBI" id="CHEBI:61717"/>
        <label>1</label>
    </ligand>
</feature>
<dbReference type="InterPro" id="IPR009056">
    <property type="entry name" value="Cyt_c-like_dom"/>
</dbReference>
<comment type="caution">
    <text evidence="7">The sequence shown here is derived from an EMBL/GenBank/DDBJ whole genome shotgun (WGS) entry which is preliminary data.</text>
</comment>
<dbReference type="PIRSF" id="PIRSF000018">
    <property type="entry name" value="Mb_ADH_cyt_c"/>
    <property type="match status" value="1"/>
</dbReference>
<sequence length="438" mass="46410">MSWRRAAPKPARTAVRRLLAVALGASVLLLIALAVLIGRQLSVEALPPLAAQTTPTDPALIARGAYLARAGNCAACHTARGGQPYAGGRAIETPFGQVVAGNLTPDPEHGLGRWSADAFWRALHHGQSRDGRLLYPAFPYASFTQITREDSDALHAFLRSLPPVAQPNRPHALRFPYRSQAALAVWRALYFESGSFQPDPAQPADWNRGAYLVRGVAHCAACHAPRDALGGVAAGHEFDGGFMAGQGWYAPSLRSRFEAGLAHWAPQDIVDLLKTGVAHGSTGAAMGPMAEVVFHSTQHLSDADLHAMATHLKSLGRDAEPPPPPAPRADPAQLALGQRVYEAQCTDCHGAQGEGARQAYPPLAGNRALTLASPVNPVQAVLNGGFAPATAGNPRPYGMPPYRTLLSDAEIAAVITYARQSWGNQAAAVSPLDVQRLR</sequence>
<dbReference type="PROSITE" id="PS51007">
    <property type="entry name" value="CYTC"/>
    <property type="match status" value="3"/>
</dbReference>
<organism evidence="7 8">
    <name type="scientific">Hydrogenophaga taeniospiralis CCUG 15921</name>
    <dbReference type="NCBI Taxonomy" id="1281780"/>
    <lineage>
        <taxon>Bacteria</taxon>
        <taxon>Pseudomonadati</taxon>
        <taxon>Pseudomonadota</taxon>
        <taxon>Betaproteobacteria</taxon>
        <taxon>Burkholderiales</taxon>
        <taxon>Comamonadaceae</taxon>
        <taxon>Hydrogenophaga</taxon>
    </lineage>
</organism>
<evidence type="ECO:0000256" key="5">
    <source>
        <dbReference type="PIRSR" id="PIRSR000018-51"/>
    </source>
</evidence>
<keyword evidence="8" id="KW-1185">Reference proteome</keyword>
<dbReference type="InterPro" id="IPR036909">
    <property type="entry name" value="Cyt_c-like_dom_sf"/>
</dbReference>
<dbReference type="PANTHER" id="PTHR35008">
    <property type="entry name" value="BLL4482 PROTEIN-RELATED"/>
    <property type="match status" value="1"/>
</dbReference>
<feature type="binding site" description="covalent" evidence="4">
    <location>
        <position position="348"/>
    </location>
    <ligand>
        <name>heme c</name>
        <dbReference type="ChEBI" id="CHEBI:61717"/>
        <label>3</label>
    </ligand>
</feature>
<dbReference type="InterPro" id="IPR014353">
    <property type="entry name" value="Membr-bd_ADH_cyt_c"/>
</dbReference>
<dbReference type="GO" id="GO:0005506">
    <property type="term" value="F:iron ion binding"/>
    <property type="evidence" value="ECO:0007669"/>
    <property type="project" value="InterPro"/>
</dbReference>
<evidence type="ECO:0000256" key="1">
    <source>
        <dbReference type="ARBA" id="ARBA00022617"/>
    </source>
</evidence>
<dbReference type="GO" id="GO:0020037">
    <property type="term" value="F:heme binding"/>
    <property type="evidence" value="ECO:0007669"/>
    <property type="project" value="InterPro"/>
</dbReference>